<dbReference type="GO" id="GO:0016747">
    <property type="term" value="F:acyltransferase activity, transferring groups other than amino-acyl groups"/>
    <property type="evidence" value="ECO:0007669"/>
    <property type="project" value="InterPro"/>
</dbReference>
<keyword evidence="2" id="KW-0012">Acyltransferase</keyword>
<proteinExistence type="predicted"/>
<dbReference type="PROSITE" id="PS51186">
    <property type="entry name" value="GNAT"/>
    <property type="match status" value="1"/>
</dbReference>
<dbReference type="InterPro" id="IPR052564">
    <property type="entry name" value="N-acetyltrans/Recomb-assoc"/>
</dbReference>
<dbReference type="EC" id="2.3.1.-" evidence="2"/>
<dbReference type="InterPro" id="IPR016181">
    <property type="entry name" value="Acyl_CoA_acyltransferase"/>
</dbReference>
<dbReference type="Gene3D" id="3.40.630.30">
    <property type="match status" value="1"/>
</dbReference>
<organism evidence="2 3">
    <name type="scientific">Candidatus Acutalibacter pullistercoris</name>
    <dbReference type="NCBI Taxonomy" id="2838418"/>
    <lineage>
        <taxon>Bacteria</taxon>
        <taxon>Bacillati</taxon>
        <taxon>Bacillota</taxon>
        <taxon>Clostridia</taxon>
        <taxon>Eubacteriales</taxon>
        <taxon>Acutalibacteraceae</taxon>
        <taxon>Acutalibacter</taxon>
    </lineage>
</organism>
<dbReference type="SUPFAM" id="SSF55729">
    <property type="entry name" value="Acyl-CoA N-acyltransferases (Nat)"/>
    <property type="match status" value="1"/>
</dbReference>
<dbReference type="Proteomes" id="UP000823915">
    <property type="component" value="Unassembled WGS sequence"/>
</dbReference>
<dbReference type="Gene3D" id="3.40.50.1000">
    <property type="entry name" value="HAD superfamily/HAD-like"/>
    <property type="match status" value="1"/>
</dbReference>
<evidence type="ECO:0000313" key="2">
    <source>
        <dbReference type="EMBL" id="HIY26043.1"/>
    </source>
</evidence>
<dbReference type="NCBIfam" id="TIGR01484">
    <property type="entry name" value="HAD-SF-IIB"/>
    <property type="match status" value="1"/>
</dbReference>
<dbReference type="GO" id="GO:0016791">
    <property type="term" value="F:phosphatase activity"/>
    <property type="evidence" value="ECO:0007669"/>
    <property type="project" value="UniProtKB-ARBA"/>
</dbReference>
<evidence type="ECO:0000313" key="3">
    <source>
        <dbReference type="Proteomes" id="UP000823915"/>
    </source>
</evidence>
<sequence>MGKTLYVSDLDGTLLTPGQDLSPFTCRVLNRLTKRGVAFTYATARSQDSAEKVTQGLTKTLPVIIYNGGFVRQGEERRTLLSQVPSPESIARARQALDRAGLSPLVYTMLEGRERVLWRRDRERPGVARYAASRKNDRRLLPVTDDASLYRGEIFYLTCIGEEEELFPLWQELQGEEGLSVLLQEEIYQPGEYWLELMAKSATKASAAAWLKEYLGCQRMVVFGDGLNDLSLFAPADWRCAVANAVGALIKRADQVIPPNSKDGVARFLLADTAPALALGERAGDFTLRLYRPGDLEELIGLFYQTVRTVNLGDYTQEEVEAWAPSPESVDRGAWGKSLLEHYTVVAQREGKLLGFGDMDDTGYLDRLYVHKDYQGRGAAAAMAEALEGYALGRGLRKVTVHASRTARPFFEQRGYRVLYAQQVERRGVPLENFAMEKDLGEGE</sequence>
<dbReference type="Gene3D" id="3.30.1240.10">
    <property type="match status" value="1"/>
</dbReference>
<dbReference type="AlphaFoldDB" id="A0A9D1YF27"/>
<dbReference type="InterPro" id="IPR006379">
    <property type="entry name" value="HAD-SF_hydro_IIB"/>
</dbReference>
<dbReference type="Pfam" id="PF08282">
    <property type="entry name" value="Hydrolase_3"/>
    <property type="match status" value="1"/>
</dbReference>
<dbReference type="PANTHER" id="PTHR43451">
    <property type="entry name" value="ACETYLTRANSFERASE (GNAT) FAMILY PROTEIN"/>
    <property type="match status" value="1"/>
</dbReference>
<reference evidence="2" key="2">
    <citation type="submission" date="2021-04" db="EMBL/GenBank/DDBJ databases">
        <authorList>
            <person name="Gilroy R."/>
        </authorList>
    </citation>
    <scope>NUCLEOTIDE SEQUENCE</scope>
    <source>
        <strain evidence="2">1282</strain>
    </source>
</reference>
<dbReference type="PANTHER" id="PTHR43451:SF1">
    <property type="entry name" value="ACETYLTRANSFERASE"/>
    <property type="match status" value="1"/>
</dbReference>
<feature type="domain" description="N-acetyltransferase" evidence="1">
    <location>
        <begin position="286"/>
        <end position="441"/>
    </location>
</feature>
<evidence type="ECO:0000259" key="1">
    <source>
        <dbReference type="PROSITE" id="PS51186"/>
    </source>
</evidence>
<dbReference type="InterPro" id="IPR036412">
    <property type="entry name" value="HAD-like_sf"/>
</dbReference>
<gene>
    <name evidence="2" type="ORF">H9838_02580</name>
</gene>
<dbReference type="InterPro" id="IPR000182">
    <property type="entry name" value="GNAT_dom"/>
</dbReference>
<reference evidence="2" key="1">
    <citation type="journal article" date="2021" name="PeerJ">
        <title>Extensive microbial diversity within the chicken gut microbiome revealed by metagenomics and culture.</title>
        <authorList>
            <person name="Gilroy R."/>
            <person name="Ravi A."/>
            <person name="Getino M."/>
            <person name="Pursley I."/>
            <person name="Horton D.L."/>
            <person name="Alikhan N.F."/>
            <person name="Baker D."/>
            <person name="Gharbi K."/>
            <person name="Hall N."/>
            <person name="Watson M."/>
            <person name="Adriaenssens E.M."/>
            <person name="Foster-Nyarko E."/>
            <person name="Jarju S."/>
            <person name="Secka A."/>
            <person name="Antonio M."/>
            <person name="Oren A."/>
            <person name="Chaudhuri R.R."/>
            <person name="La Ragione R."/>
            <person name="Hildebrand F."/>
            <person name="Pallen M.J."/>
        </authorList>
    </citation>
    <scope>NUCLEOTIDE SEQUENCE</scope>
    <source>
        <strain evidence="2">1282</strain>
    </source>
</reference>
<comment type="caution">
    <text evidence="2">The sequence shown here is derived from an EMBL/GenBank/DDBJ whole genome shotgun (WGS) entry which is preliminary data.</text>
</comment>
<name>A0A9D1YF27_9FIRM</name>
<dbReference type="EMBL" id="DXDU01000042">
    <property type="protein sequence ID" value="HIY26043.1"/>
    <property type="molecule type" value="Genomic_DNA"/>
</dbReference>
<dbReference type="CDD" id="cd04301">
    <property type="entry name" value="NAT_SF"/>
    <property type="match status" value="1"/>
</dbReference>
<accession>A0A9D1YF27</accession>
<dbReference type="Pfam" id="PF13673">
    <property type="entry name" value="Acetyltransf_10"/>
    <property type="match status" value="1"/>
</dbReference>
<protein>
    <submittedName>
        <fullName evidence="2">GNAT family N-acetyltransferase</fullName>
        <ecNumber evidence="2">2.3.1.-</ecNumber>
    </submittedName>
</protein>
<dbReference type="InterPro" id="IPR023214">
    <property type="entry name" value="HAD_sf"/>
</dbReference>
<dbReference type="SUPFAM" id="SSF56784">
    <property type="entry name" value="HAD-like"/>
    <property type="match status" value="1"/>
</dbReference>
<keyword evidence="2" id="KW-0808">Transferase</keyword>